<evidence type="ECO:0000256" key="4">
    <source>
        <dbReference type="ARBA" id="ARBA00023054"/>
    </source>
</evidence>
<keyword evidence="9" id="KW-1185">Reference proteome</keyword>
<feature type="region of interest" description="Disordered" evidence="7">
    <location>
        <begin position="192"/>
        <end position="215"/>
    </location>
</feature>
<evidence type="ECO:0000313" key="8">
    <source>
        <dbReference type="EMBL" id="PAA86594.1"/>
    </source>
</evidence>
<dbReference type="GO" id="GO:0042030">
    <property type="term" value="F:ATPase inhibitor activity"/>
    <property type="evidence" value="ECO:0007669"/>
    <property type="project" value="InterPro"/>
</dbReference>
<dbReference type="PANTHER" id="PTHR48417:SF1">
    <property type="entry name" value="ATP SYNTHASE F1 SUBUNIT EPSILON"/>
    <property type="match status" value="1"/>
</dbReference>
<accession>A0A267GME3</accession>
<proteinExistence type="inferred from homology"/>
<dbReference type="SUPFAM" id="SSF64602">
    <property type="entry name" value="F1 ATPase inhibitor, IF1, C-terminal domain"/>
    <property type="match status" value="1"/>
</dbReference>
<comment type="caution">
    <text evidence="8">The sequence shown here is derived from an EMBL/GenBank/DDBJ whole genome shotgun (WGS) entry which is preliminary data.</text>
</comment>
<feature type="non-terminal residue" evidence="8">
    <location>
        <position position="1"/>
    </location>
</feature>
<keyword evidence="5" id="KW-0496">Mitochondrion</keyword>
<keyword evidence="4" id="KW-0175">Coiled coil</keyword>
<reference evidence="8 9" key="1">
    <citation type="submission" date="2017-06" db="EMBL/GenBank/DDBJ databases">
        <title>A platform for efficient transgenesis in Macrostomum lignano, a flatworm model organism for stem cell research.</title>
        <authorList>
            <person name="Berezikov E."/>
        </authorList>
    </citation>
    <scope>NUCLEOTIDE SEQUENCE [LARGE SCALE GENOMIC DNA]</scope>
    <source>
        <strain evidence="8">DV1</strain>
        <tissue evidence="8">Whole organism</tissue>
    </source>
</reference>
<feature type="compositionally biased region" description="Basic and acidic residues" evidence="7">
    <location>
        <begin position="204"/>
        <end position="215"/>
    </location>
</feature>
<evidence type="ECO:0000256" key="7">
    <source>
        <dbReference type="SAM" id="MobiDB-lite"/>
    </source>
</evidence>
<dbReference type="InterPro" id="IPR007648">
    <property type="entry name" value="ATPase_inhibitor_mt"/>
</dbReference>
<feature type="region of interest" description="Disordered" evidence="7">
    <location>
        <begin position="1"/>
        <end position="45"/>
    </location>
</feature>
<dbReference type="GO" id="GO:0005739">
    <property type="term" value="C:mitochondrion"/>
    <property type="evidence" value="ECO:0007669"/>
    <property type="project" value="UniProtKB-SubCell"/>
</dbReference>
<dbReference type="Proteomes" id="UP000215902">
    <property type="component" value="Unassembled WGS sequence"/>
</dbReference>
<dbReference type="AlphaFoldDB" id="A0A267GME3"/>
<dbReference type="EMBL" id="NIVC01000272">
    <property type="protein sequence ID" value="PAA86594.1"/>
    <property type="molecule type" value="Genomic_DNA"/>
</dbReference>
<keyword evidence="3" id="KW-0809">Transit peptide</keyword>
<evidence type="ECO:0000256" key="1">
    <source>
        <dbReference type="ARBA" id="ARBA00004173"/>
    </source>
</evidence>
<gene>
    <name evidence="8" type="ORF">BOX15_Mlig021519g1</name>
</gene>
<dbReference type="OrthoDB" id="10045676at2759"/>
<dbReference type="PANTHER" id="PTHR48417">
    <property type="entry name" value="ATP SYNTHASE F1 SUBUNIT EPSILON"/>
    <property type="match status" value="1"/>
</dbReference>
<name>A0A267GME3_9PLAT</name>
<feature type="compositionally biased region" description="Low complexity" evidence="7">
    <location>
        <begin position="20"/>
        <end position="35"/>
    </location>
</feature>
<dbReference type="Gene3D" id="1.20.5.500">
    <property type="entry name" value="Single helix bin"/>
    <property type="match status" value="1"/>
</dbReference>
<evidence type="ECO:0000256" key="5">
    <source>
        <dbReference type="ARBA" id="ARBA00023128"/>
    </source>
</evidence>
<evidence type="ECO:0000256" key="3">
    <source>
        <dbReference type="ARBA" id="ARBA00022946"/>
    </source>
</evidence>
<dbReference type="Pfam" id="PF04568">
    <property type="entry name" value="IATP"/>
    <property type="match status" value="1"/>
</dbReference>
<dbReference type="FunFam" id="1.20.5.500:FF:000007">
    <property type="entry name" value="ATPase inhibitor, putative"/>
    <property type="match status" value="1"/>
</dbReference>
<protein>
    <recommendedName>
        <fullName evidence="6">ATP synthase F1 subunit epsilon</fullName>
    </recommendedName>
</protein>
<evidence type="ECO:0000256" key="2">
    <source>
        <dbReference type="ARBA" id="ARBA00010901"/>
    </source>
</evidence>
<sequence>SRQSRRARYEFENSADDADQGAASSSATAASGDAQKPPGAAGRNPLLEGVCRACIDINDVLAGRRKLQKTSTEQAKSTPECPLDQLSLPARKVMSICRIARLLQLRPPVPAGAIFTASRRALSGDEWGRGAGKGGGAGGSIREAGGTFGKMEAAREEEYFRRLQNEQLSKLKEHLEDEVDHHENEIVRHLEAIQRHKSRMQDLSQKEQEGKKKDD</sequence>
<comment type="similarity">
    <text evidence="2">Belongs to the ATPase inhibitor family.</text>
</comment>
<comment type="subcellular location">
    <subcellularLocation>
        <location evidence="1">Mitochondrion</location>
    </subcellularLocation>
</comment>
<evidence type="ECO:0000313" key="9">
    <source>
        <dbReference type="Proteomes" id="UP000215902"/>
    </source>
</evidence>
<evidence type="ECO:0000256" key="6">
    <source>
        <dbReference type="ARBA" id="ARBA00030036"/>
    </source>
</evidence>
<organism evidence="8 9">
    <name type="scientific">Macrostomum lignano</name>
    <dbReference type="NCBI Taxonomy" id="282301"/>
    <lineage>
        <taxon>Eukaryota</taxon>
        <taxon>Metazoa</taxon>
        <taxon>Spiralia</taxon>
        <taxon>Lophotrochozoa</taxon>
        <taxon>Platyhelminthes</taxon>
        <taxon>Rhabditophora</taxon>
        <taxon>Macrostomorpha</taxon>
        <taxon>Macrostomida</taxon>
        <taxon>Macrostomidae</taxon>
        <taxon>Macrostomum</taxon>
    </lineage>
</organism>
<dbReference type="STRING" id="282301.A0A267GME3"/>